<dbReference type="InterPro" id="IPR013078">
    <property type="entry name" value="His_Pase_superF_clade-1"/>
</dbReference>
<dbReference type="PANTHER" id="PTHR48100">
    <property type="entry name" value="BROAD-SPECIFICITY PHOSPHATASE YOR283W-RELATED"/>
    <property type="match status" value="1"/>
</dbReference>
<proteinExistence type="predicted"/>
<dbReference type="InterPro" id="IPR029033">
    <property type="entry name" value="His_PPase_superfam"/>
</dbReference>
<dbReference type="RefSeq" id="WP_260278765.1">
    <property type="nucleotide sequence ID" value="NZ_JANAVZ010000025.1"/>
</dbReference>
<dbReference type="Pfam" id="PF00300">
    <property type="entry name" value="His_Phos_1"/>
    <property type="match status" value="1"/>
</dbReference>
<evidence type="ECO:0000313" key="1">
    <source>
        <dbReference type="EMBL" id="MCT4334895.1"/>
    </source>
</evidence>
<gene>
    <name evidence="1" type="ORF">MU516_18840</name>
</gene>
<evidence type="ECO:0000313" key="2">
    <source>
        <dbReference type="Proteomes" id="UP001320702"/>
    </source>
</evidence>
<dbReference type="SMART" id="SM00855">
    <property type="entry name" value="PGAM"/>
    <property type="match status" value="1"/>
</dbReference>
<dbReference type="InterPro" id="IPR050275">
    <property type="entry name" value="PGM_Phosphatase"/>
</dbReference>
<dbReference type="EMBL" id="JANAVZ010000025">
    <property type="protein sequence ID" value="MCT4334895.1"/>
    <property type="molecule type" value="Genomic_DNA"/>
</dbReference>
<organism evidence="1 2">
    <name type="scientific">Paracoccus maritimus</name>
    <dbReference type="NCBI Taxonomy" id="2933292"/>
    <lineage>
        <taxon>Bacteria</taxon>
        <taxon>Pseudomonadati</taxon>
        <taxon>Pseudomonadota</taxon>
        <taxon>Alphaproteobacteria</taxon>
        <taxon>Rhodobacterales</taxon>
        <taxon>Paracoccaceae</taxon>
        <taxon>Paracoccus</taxon>
    </lineage>
</organism>
<comment type="caution">
    <text evidence="1">The sequence shown here is derived from an EMBL/GenBank/DDBJ whole genome shotgun (WGS) entry which is preliminary data.</text>
</comment>
<dbReference type="SUPFAM" id="SSF53254">
    <property type="entry name" value="Phosphoglycerate mutase-like"/>
    <property type="match status" value="1"/>
</dbReference>
<name>A0ABT2KG83_9RHOB</name>
<dbReference type="CDD" id="cd07067">
    <property type="entry name" value="HP_PGM_like"/>
    <property type="match status" value="1"/>
</dbReference>
<dbReference type="Proteomes" id="UP001320702">
    <property type="component" value="Unassembled WGS sequence"/>
</dbReference>
<reference evidence="1 2" key="1">
    <citation type="submission" date="2022-04" db="EMBL/GenBank/DDBJ databases">
        <title>Paracoccus sp. YLB-12 draft genome sequence.</title>
        <authorList>
            <person name="Yu L."/>
        </authorList>
    </citation>
    <scope>NUCLEOTIDE SEQUENCE [LARGE SCALE GENOMIC DNA]</scope>
    <source>
        <strain evidence="1 2">YLB-12</strain>
    </source>
</reference>
<keyword evidence="2" id="KW-1185">Reference proteome</keyword>
<sequence>MRHGETIWNAEQRLQGHDNAPLSSRGIQQALGFKPMIAALKPKQVVSSDLGRCRETVGLIGFPDAPADARLRELSMGVWTGQRKPDLIAQRPDEYWAWRAGTFHPEGGETWDQFKTRVAEGLRDWMRKTDGDVLAVVHSGVIRAAMVAFLGLPQHSLSPVTPGTGTILHFDGADAASAMLEGYNIGLFAPQPAEAVAD</sequence>
<protein>
    <submittedName>
        <fullName evidence="1">Histidine phosphatase family protein</fullName>
    </submittedName>
</protein>
<dbReference type="PANTHER" id="PTHR48100:SF1">
    <property type="entry name" value="HISTIDINE PHOSPHATASE FAMILY PROTEIN-RELATED"/>
    <property type="match status" value="1"/>
</dbReference>
<accession>A0ABT2KG83</accession>
<dbReference type="Gene3D" id="3.40.50.1240">
    <property type="entry name" value="Phosphoglycerate mutase-like"/>
    <property type="match status" value="1"/>
</dbReference>